<proteinExistence type="predicted"/>
<organism evidence="1 2">
    <name type="scientific">Kitasatospora saccharophila</name>
    <dbReference type="NCBI Taxonomy" id="407973"/>
    <lineage>
        <taxon>Bacteria</taxon>
        <taxon>Bacillati</taxon>
        <taxon>Actinomycetota</taxon>
        <taxon>Actinomycetes</taxon>
        <taxon>Kitasatosporales</taxon>
        <taxon>Streptomycetaceae</taxon>
        <taxon>Kitasatospora</taxon>
    </lineage>
</organism>
<protein>
    <submittedName>
        <fullName evidence="1">Uncharacterized protein</fullName>
    </submittedName>
</protein>
<reference evidence="2" key="1">
    <citation type="journal article" date="2019" name="Int. J. Syst. Evol. Microbiol.">
        <title>The Global Catalogue of Microorganisms (GCM) 10K type strain sequencing project: providing services to taxonomists for standard genome sequencing and annotation.</title>
        <authorList>
            <consortium name="The Broad Institute Genomics Platform"/>
            <consortium name="The Broad Institute Genome Sequencing Center for Infectious Disease"/>
            <person name="Wu L."/>
            <person name="Ma J."/>
        </authorList>
    </citation>
    <scope>NUCLEOTIDE SEQUENCE [LARGE SCALE GENOMIC DNA]</scope>
    <source>
        <strain evidence="2">JCM 14559</strain>
    </source>
</reference>
<sequence length="50" mass="5564">MATRRLIVTVELSDEPGATARELLDEVSTAVEYAHRLISDVSPDYSEEDL</sequence>
<dbReference type="EMBL" id="BAAANS010000043">
    <property type="protein sequence ID" value="GAA2112611.1"/>
    <property type="molecule type" value="Genomic_DNA"/>
</dbReference>
<evidence type="ECO:0000313" key="2">
    <source>
        <dbReference type="Proteomes" id="UP001500897"/>
    </source>
</evidence>
<dbReference type="Proteomes" id="UP001500897">
    <property type="component" value="Unassembled WGS sequence"/>
</dbReference>
<comment type="caution">
    <text evidence="1">The sequence shown here is derived from an EMBL/GenBank/DDBJ whole genome shotgun (WGS) entry which is preliminary data.</text>
</comment>
<name>A0ABP5J5J9_9ACTN</name>
<gene>
    <name evidence="1" type="ORF">GCM10009759_55530</name>
</gene>
<dbReference type="RefSeq" id="WP_344555784.1">
    <property type="nucleotide sequence ID" value="NZ_BAAANS010000043.1"/>
</dbReference>
<accession>A0ABP5J5J9</accession>
<keyword evidence="2" id="KW-1185">Reference proteome</keyword>
<evidence type="ECO:0000313" key="1">
    <source>
        <dbReference type="EMBL" id="GAA2112611.1"/>
    </source>
</evidence>